<proteinExistence type="predicted"/>
<gene>
    <name evidence="1" type="ORF">PAHAL_5G109200</name>
</gene>
<organism evidence="1">
    <name type="scientific">Panicum hallii</name>
    <dbReference type="NCBI Taxonomy" id="206008"/>
    <lineage>
        <taxon>Eukaryota</taxon>
        <taxon>Viridiplantae</taxon>
        <taxon>Streptophyta</taxon>
        <taxon>Embryophyta</taxon>
        <taxon>Tracheophyta</taxon>
        <taxon>Spermatophyta</taxon>
        <taxon>Magnoliopsida</taxon>
        <taxon>Liliopsida</taxon>
        <taxon>Poales</taxon>
        <taxon>Poaceae</taxon>
        <taxon>PACMAD clade</taxon>
        <taxon>Panicoideae</taxon>
        <taxon>Panicodae</taxon>
        <taxon>Paniceae</taxon>
        <taxon>Panicinae</taxon>
        <taxon>Panicum</taxon>
        <taxon>Panicum sect. Panicum</taxon>
    </lineage>
</organism>
<dbReference type="Gramene" id="PAN27805">
    <property type="protein sequence ID" value="PAN27805"/>
    <property type="gene ID" value="PAHAL_5G109200"/>
</dbReference>
<name>A0A2S3HQH4_9POAL</name>
<sequence length="61" mass="6993">MCLLNKKQIFRANETRVLFKLILLGSHENVLHADTILLFRNLKHSRLKASIFVGHHLGDDG</sequence>
<dbReference type="AlphaFoldDB" id="A0A2S3HQH4"/>
<dbReference type="EMBL" id="CM008050">
    <property type="protein sequence ID" value="PAN27805.1"/>
    <property type="molecule type" value="Genomic_DNA"/>
</dbReference>
<reference evidence="1" key="1">
    <citation type="submission" date="2018-04" db="EMBL/GenBank/DDBJ databases">
        <title>WGS assembly of Panicum hallii.</title>
        <authorList>
            <person name="Lovell J."/>
            <person name="Jenkins J."/>
            <person name="Lowry D."/>
            <person name="Mamidi S."/>
            <person name="Sreedasyam A."/>
            <person name="Weng X."/>
            <person name="Barry K."/>
            <person name="Bonette J."/>
            <person name="Campitelli B."/>
            <person name="Daum C."/>
            <person name="Gordon S."/>
            <person name="Gould B."/>
            <person name="Lipzen A."/>
            <person name="Macqueen A."/>
            <person name="Palacio-Mejia J."/>
            <person name="Plott C."/>
            <person name="Shakirov E."/>
            <person name="Shu S."/>
            <person name="Yoshinaga Y."/>
            <person name="Zane M."/>
            <person name="Rokhsar D."/>
            <person name="Grimwood J."/>
            <person name="Schmutz J."/>
            <person name="Juenger T."/>
        </authorList>
    </citation>
    <scope>NUCLEOTIDE SEQUENCE [LARGE SCALE GENOMIC DNA]</scope>
    <source>
        <strain evidence="1">FIL2</strain>
    </source>
</reference>
<accession>A0A2S3HQH4</accession>
<dbReference type="Proteomes" id="UP000243499">
    <property type="component" value="Chromosome 5"/>
</dbReference>
<protein>
    <submittedName>
        <fullName evidence="1">Uncharacterized protein</fullName>
    </submittedName>
</protein>
<evidence type="ECO:0000313" key="1">
    <source>
        <dbReference type="EMBL" id="PAN27805.1"/>
    </source>
</evidence>